<keyword evidence="10" id="KW-1185">Reference proteome</keyword>
<evidence type="ECO:0000313" key="10">
    <source>
        <dbReference type="Proteomes" id="UP001370490"/>
    </source>
</evidence>
<comment type="similarity">
    <text evidence="1">Belongs to the glycosyltransferase GT106 family.</text>
</comment>
<dbReference type="InterPro" id="IPR019378">
    <property type="entry name" value="GDP-Fuc_O-FucTrfase"/>
</dbReference>
<keyword evidence="4" id="KW-0294">Fucose metabolism</keyword>
<dbReference type="Proteomes" id="UP001370490">
    <property type="component" value="Unassembled WGS sequence"/>
</dbReference>
<evidence type="ECO:0000256" key="7">
    <source>
        <dbReference type="SAM" id="MobiDB-lite"/>
    </source>
</evidence>
<keyword evidence="8" id="KW-1133">Transmembrane helix</keyword>
<evidence type="ECO:0000256" key="3">
    <source>
        <dbReference type="ARBA" id="ARBA00022679"/>
    </source>
</evidence>
<comment type="caution">
    <text evidence="9">The sequence shown here is derived from an EMBL/GenBank/DDBJ whole genome shotgun (WGS) entry which is preliminary data.</text>
</comment>
<feature type="compositionally biased region" description="Polar residues" evidence="7">
    <location>
        <begin position="1"/>
        <end position="16"/>
    </location>
</feature>
<dbReference type="GO" id="GO:0006004">
    <property type="term" value="P:fucose metabolic process"/>
    <property type="evidence" value="ECO:0007669"/>
    <property type="project" value="UniProtKB-KW"/>
</dbReference>
<evidence type="ECO:0000256" key="1">
    <source>
        <dbReference type="ARBA" id="ARBA00007737"/>
    </source>
</evidence>
<evidence type="ECO:0000256" key="2">
    <source>
        <dbReference type="ARBA" id="ARBA00022676"/>
    </source>
</evidence>
<keyword evidence="2" id="KW-0328">Glycosyltransferase</keyword>
<dbReference type="PANTHER" id="PTHR31288:SF8">
    <property type="entry name" value="O-FUCOSYLTRANSFERASE 10-RELATED"/>
    <property type="match status" value="1"/>
</dbReference>
<feature type="region of interest" description="Disordered" evidence="7">
    <location>
        <begin position="1"/>
        <end position="20"/>
    </location>
</feature>
<dbReference type="CDD" id="cd11299">
    <property type="entry name" value="O-FucT_plant"/>
    <property type="match status" value="1"/>
</dbReference>
<evidence type="ECO:0000313" key="9">
    <source>
        <dbReference type="EMBL" id="KAK6939829.1"/>
    </source>
</evidence>
<name>A0AAN8VY34_9MAGN</name>
<keyword evidence="8" id="KW-0812">Transmembrane</keyword>
<evidence type="ECO:0000256" key="8">
    <source>
        <dbReference type="SAM" id="Phobius"/>
    </source>
</evidence>
<reference evidence="9 10" key="1">
    <citation type="submission" date="2023-12" db="EMBL/GenBank/DDBJ databases">
        <title>A high-quality genome assembly for Dillenia turbinata (Dilleniales).</title>
        <authorList>
            <person name="Chanderbali A."/>
        </authorList>
    </citation>
    <scope>NUCLEOTIDE SEQUENCE [LARGE SCALE GENOMIC DNA]</scope>
    <source>
        <strain evidence="9">LSX21</strain>
        <tissue evidence="9">Leaf</tissue>
    </source>
</reference>
<evidence type="ECO:0000256" key="5">
    <source>
        <dbReference type="ARBA" id="ARBA00023277"/>
    </source>
</evidence>
<dbReference type="GO" id="GO:0016757">
    <property type="term" value="F:glycosyltransferase activity"/>
    <property type="evidence" value="ECO:0007669"/>
    <property type="project" value="UniProtKB-KW"/>
</dbReference>
<feature type="transmembrane region" description="Helical" evidence="8">
    <location>
        <begin position="45"/>
        <end position="67"/>
    </location>
</feature>
<dbReference type="PIRSF" id="PIRSF009360">
    <property type="entry name" value="UCP009360"/>
    <property type="match status" value="1"/>
</dbReference>
<keyword evidence="5" id="KW-0119">Carbohydrate metabolism</keyword>
<dbReference type="PANTHER" id="PTHR31288">
    <property type="entry name" value="O-FUCOSYLTRANSFERASE FAMILY PROTEIN"/>
    <property type="match status" value="1"/>
</dbReference>
<keyword evidence="3" id="KW-0808">Transferase</keyword>
<evidence type="ECO:0000256" key="6">
    <source>
        <dbReference type="ARBA" id="ARBA00030350"/>
    </source>
</evidence>
<accession>A0AAN8VY34</accession>
<dbReference type="EMBL" id="JBAMMX010000005">
    <property type="protein sequence ID" value="KAK6939829.1"/>
    <property type="molecule type" value="Genomic_DNA"/>
</dbReference>
<sequence length="586" mass="66386">MTTNGCATENNISSCPPSSPRRHAVFPIRRRRHLTKTQIHFRRNLFYFVLLPLLYISGAIMCFARFFSVLHTHPALPGSVYRSPEMFQRFWTDIQSDNSSTVELASLWRYDGRRLKEQKPCTGKANGQKLGFQESSFYLIIEANGGLNQQRSSICNAVAVAGLLNATLVLPRFEYNSVWLDPSEFGDIYDVDHFITTLEGHVKVVQELPHVLMEKYNYNISNVPNFRVQALASSNYYLKEVYPILHEQGVVRIAPFASRLAMDVPLNIQMLRCLTNYKALRFSPPISTLAKKLVDRMIEKSKRTGGKYISVHLRFEEDMVAFSCCSYDGGRAEKFRMDSIREKGWKGKFTRPGRVIRPDLNRVNGKCPLTPVEVGMMLRGMGFSNNTSIYLASGPIYQAERNLAPLLQMFPLLQTKESLATPYELASFMELKHGHISTHSSILAKAVNLFFISATNASNGKSSCSMVWRPDLGYSSRLAALDYSVSLQSEVFVTTQGGNFPQFVMGHRRFLNGGHSKTIKPDKRKLVVLLQDTNLSWNAFKEHMEEMLEESDHAGMTVPKSRKSHRGSSIYEYPFPECSSTAGLWT</sequence>
<protein>
    <recommendedName>
        <fullName evidence="6">O-fucosyltransferase family protein</fullName>
    </recommendedName>
</protein>
<gene>
    <name evidence="9" type="ORF">RJ641_029360</name>
</gene>
<proteinExistence type="inferred from homology"/>
<evidence type="ECO:0000256" key="4">
    <source>
        <dbReference type="ARBA" id="ARBA00023253"/>
    </source>
</evidence>
<organism evidence="9 10">
    <name type="scientific">Dillenia turbinata</name>
    <dbReference type="NCBI Taxonomy" id="194707"/>
    <lineage>
        <taxon>Eukaryota</taxon>
        <taxon>Viridiplantae</taxon>
        <taxon>Streptophyta</taxon>
        <taxon>Embryophyta</taxon>
        <taxon>Tracheophyta</taxon>
        <taxon>Spermatophyta</taxon>
        <taxon>Magnoliopsida</taxon>
        <taxon>eudicotyledons</taxon>
        <taxon>Gunneridae</taxon>
        <taxon>Pentapetalae</taxon>
        <taxon>Dilleniales</taxon>
        <taxon>Dilleniaceae</taxon>
        <taxon>Dillenia</taxon>
    </lineage>
</organism>
<dbReference type="InterPro" id="IPR024709">
    <property type="entry name" value="FucosylTrfase_pln"/>
</dbReference>
<keyword evidence="8" id="KW-0472">Membrane</keyword>
<dbReference type="AlphaFoldDB" id="A0AAN8VY34"/>
<dbReference type="Pfam" id="PF10250">
    <property type="entry name" value="O-FucT"/>
    <property type="match status" value="1"/>
</dbReference>